<dbReference type="InterPro" id="IPR001781">
    <property type="entry name" value="Znf_LIM"/>
</dbReference>
<dbReference type="PROSITE" id="PS00478">
    <property type="entry name" value="LIM_DOMAIN_1"/>
    <property type="match status" value="2"/>
</dbReference>
<dbReference type="SUPFAM" id="SSF57716">
    <property type="entry name" value="Glucocorticoid receptor-like (DNA-binding domain)"/>
    <property type="match status" value="2"/>
</dbReference>
<evidence type="ECO:0000256" key="3">
    <source>
        <dbReference type="ARBA" id="ARBA00022737"/>
    </source>
</evidence>
<keyword evidence="6 9" id="KW-0238">DNA-binding</keyword>
<feature type="domain" description="LIM zinc-binding" evidence="13">
    <location>
        <begin position="22"/>
        <end position="81"/>
    </location>
</feature>
<dbReference type="SMART" id="SM00389">
    <property type="entry name" value="HOX"/>
    <property type="match status" value="1"/>
</dbReference>
<accession>A0ABM1BAW7</accession>
<evidence type="ECO:0000256" key="10">
    <source>
        <dbReference type="PROSITE-ProRule" id="PRU00125"/>
    </source>
</evidence>
<dbReference type="Pfam" id="PF00412">
    <property type="entry name" value="LIM"/>
    <property type="match status" value="2"/>
</dbReference>
<dbReference type="PANTHER" id="PTHR24208">
    <property type="entry name" value="LIM/HOMEOBOX PROTEIN LHX"/>
    <property type="match status" value="1"/>
</dbReference>
<evidence type="ECO:0000256" key="7">
    <source>
        <dbReference type="ARBA" id="ARBA00023155"/>
    </source>
</evidence>
<keyword evidence="8 9" id="KW-0539">Nucleus</keyword>
<dbReference type="Gene3D" id="1.10.10.60">
    <property type="entry name" value="Homeodomain-like"/>
    <property type="match status" value="1"/>
</dbReference>
<keyword evidence="4 10" id="KW-0862">Zinc</keyword>
<evidence type="ECO:0000256" key="8">
    <source>
        <dbReference type="ARBA" id="ARBA00023242"/>
    </source>
</evidence>
<name>A0ABM1BAW7_LIMPO</name>
<evidence type="ECO:0000256" key="6">
    <source>
        <dbReference type="ARBA" id="ARBA00023125"/>
    </source>
</evidence>
<keyword evidence="3" id="KW-0677">Repeat</keyword>
<dbReference type="PROSITE" id="PS00027">
    <property type="entry name" value="HOMEOBOX_1"/>
    <property type="match status" value="1"/>
</dbReference>
<feature type="region of interest" description="Disordered" evidence="12">
    <location>
        <begin position="226"/>
        <end position="254"/>
    </location>
</feature>
<dbReference type="PANTHER" id="PTHR24208:SF128">
    <property type="entry name" value="LIM3, ISOFORM G"/>
    <property type="match status" value="1"/>
</dbReference>
<keyword evidence="15" id="KW-1185">Reference proteome</keyword>
<evidence type="ECO:0000259" key="13">
    <source>
        <dbReference type="PROSITE" id="PS50023"/>
    </source>
</evidence>
<evidence type="ECO:0000259" key="14">
    <source>
        <dbReference type="PROSITE" id="PS50071"/>
    </source>
</evidence>
<feature type="domain" description="LIM zinc-binding" evidence="13">
    <location>
        <begin position="82"/>
        <end position="144"/>
    </location>
</feature>
<dbReference type="PROSITE" id="PS50071">
    <property type="entry name" value="HOMEOBOX_2"/>
    <property type="match status" value="1"/>
</dbReference>
<dbReference type="RefSeq" id="XP_013778325.1">
    <property type="nucleotide sequence ID" value="XM_013922871.1"/>
</dbReference>
<dbReference type="InterPro" id="IPR050453">
    <property type="entry name" value="LIM_Homeobox_TF"/>
</dbReference>
<dbReference type="Proteomes" id="UP000694941">
    <property type="component" value="Unplaced"/>
</dbReference>
<feature type="DNA-binding region" description="Homeobox" evidence="9">
    <location>
        <begin position="148"/>
        <end position="207"/>
    </location>
</feature>
<dbReference type="InterPro" id="IPR001356">
    <property type="entry name" value="HD"/>
</dbReference>
<organism evidence="15 16">
    <name type="scientific">Limulus polyphemus</name>
    <name type="common">Atlantic horseshoe crab</name>
    <dbReference type="NCBI Taxonomy" id="6850"/>
    <lineage>
        <taxon>Eukaryota</taxon>
        <taxon>Metazoa</taxon>
        <taxon>Ecdysozoa</taxon>
        <taxon>Arthropoda</taxon>
        <taxon>Chelicerata</taxon>
        <taxon>Merostomata</taxon>
        <taxon>Xiphosura</taxon>
        <taxon>Limulidae</taxon>
        <taxon>Limulus</taxon>
    </lineage>
</organism>
<evidence type="ECO:0000256" key="11">
    <source>
        <dbReference type="RuleBase" id="RU000682"/>
    </source>
</evidence>
<evidence type="ECO:0000256" key="9">
    <source>
        <dbReference type="PROSITE-ProRule" id="PRU00108"/>
    </source>
</evidence>
<dbReference type="Pfam" id="PF00046">
    <property type="entry name" value="Homeodomain"/>
    <property type="match status" value="1"/>
</dbReference>
<keyword evidence="5 10" id="KW-0440">LIM domain</keyword>
<dbReference type="InterPro" id="IPR009057">
    <property type="entry name" value="Homeodomain-like_sf"/>
</dbReference>
<sequence length="280" mass="31736">MKAGNTEHVENAVGFAFNGSNQKCAGCDQVILDRFILKVLDKTWHAKCLRCAECQTPMTTRCFSRHGQVLCKDDFFRRYGTKCASCSQGIFPSNIVRRAQKNVYHLHCFCCIVCKELLNTGDLFYLMEDGKLVCKNDYETVKVRNVASKRPRTTITAKQLETLKKAYKRSAKPARHIREQLSQDTGLDMRVVQVWFQNRRAKEKRLKKDAGKTLWANYFRHTTGNATQTFSAESTPTTASPGSPSSNDGLGWKRGCNTNDTDNDICKGKTFFEDSLAFSH</sequence>
<evidence type="ECO:0000256" key="4">
    <source>
        <dbReference type="ARBA" id="ARBA00022833"/>
    </source>
</evidence>
<evidence type="ECO:0000256" key="5">
    <source>
        <dbReference type="ARBA" id="ARBA00023038"/>
    </source>
</evidence>
<dbReference type="Gene3D" id="2.10.110.10">
    <property type="entry name" value="Cysteine Rich Protein"/>
    <property type="match status" value="2"/>
</dbReference>
<dbReference type="InterPro" id="IPR017970">
    <property type="entry name" value="Homeobox_CS"/>
</dbReference>
<feature type="domain" description="Homeobox" evidence="14">
    <location>
        <begin position="146"/>
        <end position="206"/>
    </location>
</feature>
<gene>
    <name evidence="16" type="primary">LOC106462904</name>
</gene>
<evidence type="ECO:0000256" key="2">
    <source>
        <dbReference type="ARBA" id="ARBA00022723"/>
    </source>
</evidence>
<dbReference type="SUPFAM" id="SSF46689">
    <property type="entry name" value="Homeodomain-like"/>
    <property type="match status" value="1"/>
</dbReference>
<feature type="compositionally biased region" description="Low complexity" evidence="12">
    <location>
        <begin position="231"/>
        <end position="246"/>
    </location>
</feature>
<comment type="subcellular location">
    <subcellularLocation>
        <location evidence="1 9 11">Nucleus</location>
    </subcellularLocation>
</comment>
<dbReference type="GeneID" id="106462904"/>
<keyword evidence="2 10" id="KW-0479">Metal-binding</keyword>
<reference evidence="16" key="1">
    <citation type="submission" date="2025-08" db="UniProtKB">
        <authorList>
            <consortium name="RefSeq"/>
        </authorList>
    </citation>
    <scope>IDENTIFICATION</scope>
    <source>
        <tissue evidence="16">Muscle</tissue>
    </source>
</reference>
<evidence type="ECO:0000256" key="1">
    <source>
        <dbReference type="ARBA" id="ARBA00004123"/>
    </source>
</evidence>
<protein>
    <submittedName>
        <fullName evidence="16">LIM/homeobox protein Lhx3-like</fullName>
    </submittedName>
</protein>
<dbReference type="CDD" id="cd00086">
    <property type="entry name" value="homeodomain"/>
    <property type="match status" value="1"/>
</dbReference>
<dbReference type="PROSITE" id="PS50023">
    <property type="entry name" value="LIM_DOMAIN_2"/>
    <property type="match status" value="2"/>
</dbReference>
<evidence type="ECO:0000313" key="15">
    <source>
        <dbReference type="Proteomes" id="UP000694941"/>
    </source>
</evidence>
<dbReference type="SMART" id="SM00132">
    <property type="entry name" value="LIM"/>
    <property type="match status" value="2"/>
</dbReference>
<evidence type="ECO:0000256" key="12">
    <source>
        <dbReference type="SAM" id="MobiDB-lite"/>
    </source>
</evidence>
<proteinExistence type="predicted"/>
<keyword evidence="7 9" id="KW-0371">Homeobox</keyword>
<evidence type="ECO:0000313" key="16">
    <source>
        <dbReference type="RefSeq" id="XP_013778325.1"/>
    </source>
</evidence>